<evidence type="ECO:0000313" key="1">
    <source>
        <dbReference type="EMBL" id="VDM65636.1"/>
    </source>
</evidence>
<accession>A0A3P7I858</accession>
<reference evidence="1 2" key="1">
    <citation type="submission" date="2018-11" db="EMBL/GenBank/DDBJ databases">
        <authorList>
            <consortium name="Pathogen Informatics"/>
        </authorList>
    </citation>
    <scope>NUCLEOTIDE SEQUENCE [LARGE SCALE GENOMIC DNA]</scope>
</reference>
<organism evidence="1 2">
    <name type="scientific">Strongylus vulgaris</name>
    <name type="common">Blood worm</name>
    <dbReference type="NCBI Taxonomy" id="40348"/>
    <lineage>
        <taxon>Eukaryota</taxon>
        <taxon>Metazoa</taxon>
        <taxon>Ecdysozoa</taxon>
        <taxon>Nematoda</taxon>
        <taxon>Chromadorea</taxon>
        <taxon>Rhabditida</taxon>
        <taxon>Rhabditina</taxon>
        <taxon>Rhabditomorpha</taxon>
        <taxon>Strongyloidea</taxon>
        <taxon>Strongylidae</taxon>
        <taxon>Strongylus</taxon>
    </lineage>
</organism>
<dbReference type="Proteomes" id="UP000270094">
    <property type="component" value="Unassembled WGS sequence"/>
</dbReference>
<name>A0A3P7I858_STRVU</name>
<dbReference type="AlphaFoldDB" id="A0A3P7I858"/>
<dbReference type="EMBL" id="UYYB01001088">
    <property type="protein sequence ID" value="VDM65636.1"/>
    <property type="molecule type" value="Genomic_DNA"/>
</dbReference>
<proteinExistence type="predicted"/>
<keyword evidence="2" id="KW-1185">Reference proteome</keyword>
<gene>
    <name evidence="1" type="ORF">SVUK_LOCUS634</name>
</gene>
<evidence type="ECO:0000313" key="2">
    <source>
        <dbReference type="Proteomes" id="UP000270094"/>
    </source>
</evidence>
<sequence>MLQPVSPLVLRFEAVVVALTEYHMQLGDYRLIKRTPAVGELLAAHYPSRFRVSCERVCVISDPDLSHIVRVLYVATLKQRKSSVTSSGTRTLNDL</sequence>
<protein>
    <submittedName>
        <fullName evidence="1">Uncharacterized protein</fullName>
    </submittedName>
</protein>